<proteinExistence type="predicted"/>
<dbReference type="EMBL" id="HACA01005921">
    <property type="protein sequence ID" value="CDW23282.1"/>
    <property type="molecule type" value="Transcribed_RNA"/>
</dbReference>
<dbReference type="AlphaFoldDB" id="A0A0K2TCI2"/>
<feature type="non-terminal residue" evidence="1">
    <location>
        <position position="1"/>
    </location>
</feature>
<sequence length="47" mass="5375">VVFNLEKKYFCFFENPFAETTTLITSGAKPKKISFSHKSISNKYLLG</sequence>
<organism evidence="1">
    <name type="scientific">Lepeophtheirus salmonis</name>
    <name type="common">Salmon louse</name>
    <name type="synonym">Caligus salmonis</name>
    <dbReference type="NCBI Taxonomy" id="72036"/>
    <lineage>
        <taxon>Eukaryota</taxon>
        <taxon>Metazoa</taxon>
        <taxon>Ecdysozoa</taxon>
        <taxon>Arthropoda</taxon>
        <taxon>Crustacea</taxon>
        <taxon>Multicrustacea</taxon>
        <taxon>Hexanauplia</taxon>
        <taxon>Copepoda</taxon>
        <taxon>Siphonostomatoida</taxon>
        <taxon>Caligidae</taxon>
        <taxon>Lepeophtheirus</taxon>
    </lineage>
</organism>
<evidence type="ECO:0000313" key="1">
    <source>
        <dbReference type="EMBL" id="CDW23282.1"/>
    </source>
</evidence>
<reference evidence="1" key="1">
    <citation type="submission" date="2014-05" db="EMBL/GenBank/DDBJ databases">
        <authorList>
            <person name="Chronopoulou M."/>
        </authorList>
    </citation>
    <scope>NUCLEOTIDE SEQUENCE</scope>
    <source>
        <tissue evidence="1">Whole organism</tissue>
    </source>
</reference>
<protein>
    <submittedName>
        <fullName evidence="1">Uncharacterized protein</fullName>
    </submittedName>
</protein>
<name>A0A0K2TCI2_LEPSM</name>
<accession>A0A0K2TCI2</accession>